<proteinExistence type="inferred from homology"/>
<evidence type="ECO:0000313" key="8">
    <source>
        <dbReference type="Proteomes" id="UP000078558"/>
    </source>
</evidence>
<dbReference type="FunFam" id="1.10.10.10:FF:000038">
    <property type="entry name" value="Glycine cleavage system transcriptional activator"/>
    <property type="match status" value="1"/>
</dbReference>
<keyword evidence="4" id="KW-0804">Transcription</keyword>
<keyword evidence="8" id="KW-1185">Reference proteome</keyword>
<dbReference type="PANTHER" id="PTHR30537:SF26">
    <property type="entry name" value="GLYCINE CLEAVAGE SYSTEM TRANSCRIPTIONAL ACTIVATOR"/>
    <property type="match status" value="1"/>
</dbReference>
<keyword evidence="2" id="KW-0805">Transcription regulation</keyword>
<dbReference type="OrthoDB" id="9178397at2"/>
<keyword evidence="3" id="KW-0238">DNA-binding</keyword>
<dbReference type="InterPro" id="IPR058163">
    <property type="entry name" value="LysR-type_TF_proteobact-type"/>
</dbReference>
<dbReference type="InterPro" id="IPR000847">
    <property type="entry name" value="LysR_HTH_N"/>
</dbReference>
<dbReference type="Pfam" id="PF00126">
    <property type="entry name" value="HTH_1"/>
    <property type="match status" value="1"/>
</dbReference>
<dbReference type="GO" id="GO:0006351">
    <property type="term" value="P:DNA-templated transcription"/>
    <property type="evidence" value="ECO:0007669"/>
    <property type="project" value="TreeGrafter"/>
</dbReference>
<evidence type="ECO:0000256" key="3">
    <source>
        <dbReference type="ARBA" id="ARBA00023125"/>
    </source>
</evidence>
<dbReference type="AlphaFoldDB" id="A0A1C3K1T3"/>
<dbReference type="GO" id="GO:0003700">
    <property type="term" value="F:DNA-binding transcription factor activity"/>
    <property type="evidence" value="ECO:0007669"/>
    <property type="project" value="InterPro"/>
</dbReference>
<dbReference type="PANTHER" id="PTHR30537">
    <property type="entry name" value="HTH-TYPE TRANSCRIPTIONAL REGULATOR"/>
    <property type="match status" value="1"/>
</dbReference>
<dbReference type="EMBL" id="LT907988">
    <property type="protein sequence ID" value="SOE48858.1"/>
    <property type="molecule type" value="Genomic_DNA"/>
</dbReference>
<dbReference type="Gene3D" id="3.40.190.10">
    <property type="entry name" value="Periplasmic binding protein-like II"/>
    <property type="match status" value="2"/>
</dbReference>
<dbReference type="RefSeq" id="WP_067753248.1">
    <property type="nucleotide sequence ID" value="NZ_LT907988.1"/>
</dbReference>
<reference evidence="7 8" key="2">
    <citation type="submission" date="2017-08" db="EMBL/GenBank/DDBJ databases">
        <authorList>
            <person name="de Groot N.N."/>
        </authorList>
    </citation>
    <scope>NUCLEOTIDE SEQUENCE [LARGE SCALE GENOMIC DNA]</scope>
    <source>
        <strain evidence="7">Orrdi1</strain>
    </source>
</reference>
<name>A0A1C3K1T3_9BURK</name>
<dbReference type="STRING" id="1851544.ODI_01808"/>
<evidence type="ECO:0000256" key="2">
    <source>
        <dbReference type="ARBA" id="ARBA00023015"/>
    </source>
</evidence>
<evidence type="ECO:0000313" key="7">
    <source>
        <dbReference type="EMBL" id="SOE48858.1"/>
    </source>
</evidence>
<dbReference type="InterPro" id="IPR036390">
    <property type="entry name" value="WH_DNA-bd_sf"/>
</dbReference>
<gene>
    <name evidence="6" type="ORF">ODI_01808</name>
    <name evidence="7" type="ORF">ODI_R1691</name>
</gene>
<evidence type="ECO:0000259" key="5">
    <source>
        <dbReference type="PROSITE" id="PS50931"/>
    </source>
</evidence>
<evidence type="ECO:0000256" key="1">
    <source>
        <dbReference type="ARBA" id="ARBA00009437"/>
    </source>
</evidence>
<dbReference type="EMBL" id="FLRC01000018">
    <property type="protein sequence ID" value="SBT25384.1"/>
    <property type="molecule type" value="Genomic_DNA"/>
</dbReference>
<dbReference type="SUPFAM" id="SSF46785">
    <property type="entry name" value="Winged helix' DNA-binding domain"/>
    <property type="match status" value="1"/>
</dbReference>
<comment type="similarity">
    <text evidence="1">Belongs to the LysR transcriptional regulatory family.</text>
</comment>
<dbReference type="InterPro" id="IPR036388">
    <property type="entry name" value="WH-like_DNA-bd_sf"/>
</dbReference>
<dbReference type="Gene3D" id="1.10.10.10">
    <property type="entry name" value="Winged helix-like DNA-binding domain superfamily/Winged helix DNA-binding domain"/>
    <property type="match status" value="1"/>
</dbReference>
<organism evidence="6 8">
    <name type="scientific">Orrella dioscoreae</name>
    <dbReference type="NCBI Taxonomy" id="1851544"/>
    <lineage>
        <taxon>Bacteria</taxon>
        <taxon>Pseudomonadati</taxon>
        <taxon>Pseudomonadota</taxon>
        <taxon>Betaproteobacteria</taxon>
        <taxon>Burkholderiales</taxon>
        <taxon>Alcaligenaceae</taxon>
        <taxon>Orrella</taxon>
    </lineage>
</organism>
<dbReference type="InterPro" id="IPR005119">
    <property type="entry name" value="LysR_subst-bd"/>
</dbReference>
<dbReference type="Pfam" id="PF03466">
    <property type="entry name" value="LysR_substrate"/>
    <property type="match status" value="1"/>
</dbReference>
<dbReference type="PROSITE" id="PS50931">
    <property type="entry name" value="HTH_LYSR"/>
    <property type="match status" value="1"/>
</dbReference>
<dbReference type="Proteomes" id="UP000078558">
    <property type="component" value="Chromosome I"/>
</dbReference>
<reference evidence="6 8" key="1">
    <citation type="submission" date="2016-06" db="EMBL/GenBank/DDBJ databases">
        <authorList>
            <person name="Kjaerup R.B."/>
            <person name="Dalgaard T.S."/>
            <person name="Juul-Madsen H.R."/>
        </authorList>
    </citation>
    <scope>NUCLEOTIDE SEQUENCE [LARGE SCALE GENOMIC DNA]</scope>
    <source>
        <strain evidence="6">Orrdi1</strain>
    </source>
</reference>
<evidence type="ECO:0000256" key="4">
    <source>
        <dbReference type="ARBA" id="ARBA00023163"/>
    </source>
</evidence>
<dbReference type="GO" id="GO:0043565">
    <property type="term" value="F:sequence-specific DNA binding"/>
    <property type="evidence" value="ECO:0007669"/>
    <property type="project" value="TreeGrafter"/>
</dbReference>
<protein>
    <submittedName>
        <fullName evidence="6">Glycine cleavage system transcriptional activator</fullName>
    </submittedName>
</protein>
<sequence length="299" mass="33018">MRRFCPSLTELIAFESAARHGSFTRAAEELCVTQGAVSKQVKSLEATVGVELFLRVRQGLMLTDAGRGYLSQIKGGLDQIETASLDLLSHRGQGGLLTLTSMPTFGAKWLIPRLNAFLRLRPDIRMEFLPHHRGYDFSVPKLDAAVRYGEGLWPGARADYLGGREVVPVCKPQLIAGGERQPADLLRYPLLHHTTAPQGWHEWFERAGCASARSWEGSRFDQYSLLTEAAAAGFGLALIPRCLVEDELRDGKLEVAVNLPILASQGYYLCYPEQKANLPALQAFRAWLLTQVEADPLAA</sequence>
<accession>A0A1C3K1T3</accession>
<dbReference type="KEGG" id="odi:ODI_R1691"/>
<feature type="domain" description="HTH lysR-type" evidence="5">
    <location>
        <begin position="6"/>
        <end position="63"/>
    </location>
</feature>
<dbReference type="SUPFAM" id="SSF53850">
    <property type="entry name" value="Periplasmic binding protein-like II"/>
    <property type="match status" value="1"/>
</dbReference>
<dbReference type="PRINTS" id="PR00039">
    <property type="entry name" value="HTHLYSR"/>
</dbReference>
<evidence type="ECO:0000313" key="6">
    <source>
        <dbReference type="EMBL" id="SBT25384.1"/>
    </source>
</evidence>